<accession>A0A8J3GS12</accession>
<dbReference type="InterPro" id="IPR029058">
    <property type="entry name" value="AB_hydrolase_fold"/>
</dbReference>
<protein>
    <submittedName>
        <fullName evidence="1">Uncharacterized protein</fullName>
    </submittedName>
</protein>
<dbReference type="Proteomes" id="UP000617531">
    <property type="component" value="Unassembled WGS sequence"/>
</dbReference>
<comment type="caution">
    <text evidence="1">The sequence shown here is derived from an EMBL/GenBank/DDBJ whole genome shotgun (WGS) entry which is preliminary data.</text>
</comment>
<organism evidence="1 2">
    <name type="scientific">Pseudolysinimonas yzui</name>
    <dbReference type="NCBI Taxonomy" id="2708254"/>
    <lineage>
        <taxon>Bacteria</taxon>
        <taxon>Bacillati</taxon>
        <taxon>Actinomycetota</taxon>
        <taxon>Actinomycetes</taxon>
        <taxon>Micrococcales</taxon>
        <taxon>Microbacteriaceae</taxon>
        <taxon>Pseudolysinimonas</taxon>
    </lineage>
</organism>
<proteinExistence type="predicted"/>
<sequence length="471" mass="49174">MSDPALSDPDDLGGQLRVTPAGTVVVSTDALLASADRLRSLEAALHGDVRRVIIADSVATGMPIDGIVPALERLRARCEGARDAFGRIAEDYTRTEAAIERAQRDLAAMIAAAVGPAVFGALMRLILFCPGALIAGALLGWAAIPDGPDGRLGTVRDFMIAHPELITSPEFVRFVSLVATSIDDAVLGGIGVPSWLVALPGLDLSPDGGVAAGALTVAAMGAMLGMFRETPVSVDRVSTQALNVAPAGVRERLDNIPEGDQIRIEKYEAEGMPPRYTVSVGPTETFSPYADQEPFDSTSNTYGVAGLSAGSFRAVELAMAEAGIRPGDEVVLTGFSQGGLVATMVAASGDWNVVGLETHGAPAGNIPLPSGIAGMAIRNTDDLVPALAGPQFEHDLMQVERRAFREGVDIPTVQAAPAHQRTGYEGTASAIDRAESSAVQQQIRTLDAFAADYLERPGGHATVMMYHATRD</sequence>
<dbReference type="RefSeq" id="WP_191283677.1">
    <property type="nucleotide sequence ID" value="NZ_BNAI01000005.1"/>
</dbReference>
<reference evidence="1" key="1">
    <citation type="journal article" date="2014" name="Int. J. Syst. Evol. Microbiol.">
        <title>Complete genome sequence of Corynebacterium casei LMG S-19264T (=DSM 44701T), isolated from a smear-ripened cheese.</title>
        <authorList>
            <consortium name="US DOE Joint Genome Institute (JGI-PGF)"/>
            <person name="Walter F."/>
            <person name="Albersmeier A."/>
            <person name="Kalinowski J."/>
            <person name="Ruckert C."/>
        </authorList>
    </citation>
    <scope>NUCLEOTIDE SEQUENCE</scope>
    <source>
        <strain evidence="1">CGMCC 1.16548</strain>
    </source>
</reference>
<dbReference type="SUPFAM" id="SSF53474">
    <property type="entry name" value="alpha/beta-Hydrolases"/>
    <property type="match status" value="1"/>
</dbReference>
<evidence type="ECO:0000313" key="2">
    <source>
        <dbReference type="Proteomes" id="UP000617531"/>
    </source>
</evidence>
<reference evidence="1" key="2">
    <citation type="submission" date="2020-09" db="EMBL/GenBank/DDBJ databases">
        <authorList>
            <person name="Sun Q."/>
            <person name="Zhou Y."/>
        </authorList>
    </citation>
    <scope>NUCLEOTIDE SEQUENCE</scope>
    <source>
        <strain evidence="1">CGMCC 1.16548</strain>
    </source>
</reference>
<evidence type="ECO:0000313" key="1">
    <source>
        <dbReference type="EMBL" id="GHF21583.1"/>
    </source>
</evidence>
<dbReference type="EMBL" id="BNAI01000005">
    <property type="protein sequence ID" value="GHF21583.1"/>
    <property type="molecule type" value="Genomic_DNA"/>
</dbReference>
<keyword evidence="2" id="KW-1185">Reference proteome</keyword>
<name>A0A8J3GS12_9MICO</name>
<dbReference type="AlphaFoldDB" id="A0A8J3GS12"/>
<gene>
    <name evidence="1" type="ORF">GCM10011600_23170</name>
</gene>